<dbReference type="OrthoDB" id="5132737at2759"/>
<gene>
    <name evidence="3" type="ORF">PMIN01_00026</name>
</gene>
<evidence type="ECO:0000259" key="2">
    <source>
        <dbReference type="Pfam" id="PF25545"/>
    </source>
</evidence>
<feature type="domain" description="DUF7924" evidence="2">
    <location>
        <begin position="1"/>
        <end position="124"/>
    </location>
</feature>
<reference evidence="3" key="1">
    <citation type="journal article" date="2020" name="Mol. Plant Microbe Interact.">
        <title>Genome Sequence of the Biocontrol Agent Coniothyrium minitans strain Conio (IMI 134523).</title>
        <authorList>
            <person name="Patel D."/>
            <person name="Shittu T.A."/>
            <person name="Baroncelli R."/>
            <person name="Muthumeenakshi S."/>
            <person name="Osborne T.H."/>
            <person name="Janganan T.K."/>
            <person name="Sreenivasaprasad S."/>
        </authorList>
    </citation>
    <scope>NUCLEOTIDE SEQUENCE</scope>
    <source>
        <strain evidence="3">Conio</strain>
    </source>
</reference>
<dbReference type="EMBL" id="WJXW01000001">
    <property type="protein sequence ID" value="KAF9740487.1"/>
    <property type="molecule type" value="Genomic_DNA"/>
</dbReference>
<organism evidence="3 4">
    <name type="scientific">Paraphaeosphaeria minitans</name>
    <dbReference type="NCBI Taxonomy" id="565426"/>
    <lineage>
        <taxon>Eukaryota</taxon>
        <taxon>Fungi</taxon>
        <taxon>Dikarya</taxon>
        <taxon>Ascomycota</taxon>
        <taxon>Pezizomycotina</taxon>
        <taxon>Dothideomycetes</taxon>
        <taxon>Pleosporomycetidae</taxon>
        <taxon>Pleosporales</taxon>
        <taxon>Massarineae</taxon>
        <taxon>Didymosphaeriaceae</taxon>
        <taxon>Paraphaeosphaeria</taxon>
    </lineage>
</organism>
<dbReference type="InterPro" id="IPR057684">
    <property type="entry name" value="DUF7924"/>
</dbReference>
<comment type="caution">
    <text evidence="3">The sequence shown here is derived from an EMBL/GenBank/DDBJ whole genome shotgun (WGS) entry which is preliminary data.</text>
</comment>
<dbReference type="AlphaFoldDB" id="A0A9P6GRG8"/>
<feature type="compositionally biased region" description="Polar residues" evidence="1">
    <location>
        <begin position="164"/>
        <end position="176"/>
    </location>
</feature>
<dbReference type="PANTHER" id="PTHR42470">
    <property type="entry name" value="VAST DOMAIN-CONTAINING PROTEIN"/>
    <property type="match status" value="1"/>
</dbReference>
<accession>A0A9P6GRG8</accession>
<evidence type="ECO:0000256" key="1">
    <source>
        <dbReference type="SAM" id="MobiDB-lite"/>
    </source>
</evidence>
<name>A0A9P6GRG8_9PLEO</name>
<dbReference type="Pfam" id="PF25545">
    <property type="entry name" value="DUF7924"/>
    <property type="match status" value="1"/>
</dbReference>
<protein>
    <recommendedName>
        <fullName evidence="2">DUF7924 domain-containing protein</fullName>
    </recommendedName>
</protein>
<dbReference type="Proteomes" id="UP000756921">
    <property type="component" value="Unassembled WGS sequence"/>
</dbReference>
<feature type="region of interest" description="Disordered" evidence="1">
    <location>
        <begin position="160"/>
        <end position="195"/>
    </location>
</feature>
<keyword evidence="4" id="KW-1185">Reference proteome</keyword>
<evidence type="ECO:0000313" key="3">
    <source>
        <dbReference type="EMBL" id="KAF9740487.1"/>
    </source>
</evidence>
<proteinExistence type="predicted"/>
<sequence length="195" mass="22399">MFLPFFSAEVKCGAAALDVVNRQNARTQYVCLRGLYTLFRLAGRENELHREVNGFSISHSDVHVRIWGHYAVIDGNDVKFYRHPIRKFDFTELDGKEKWTAYTFVRNIYDLWLPKHFARICDIIDMLPADSALDVSEQDLGSLFSRSGLSQRLESYGLDDYQMVPSNQPSGQPSVQPTTPETTTRTESRKSKKKD</sequence>
<dbReference type="PANTHER" id="PTHR42470:SF2">
    <property type="match status" value="1"/>
</dbReference>
<evidence type="ECO:0000313" key="4">
    <source>
        <dbReference type="Proteomes" id="UP000756921"/>
    </source>
</evidence>